<name>A0AA41DIU7_VIBPH</name>
<organism evidence="1 2">
    <name type="scientific">Vibrio parahaemolyticus</name>
    <dbReference type="NCBI Taxonomy" id="670"/>
    <lineage>
        <taxon>Bacteria</taxon>
        <taxon>Pseudomonadati</taxon>
        <taxon>Pseudomonadota</taxon>
        <taxon>Gammaproteobacteria</taxon>
        <taxon>Vibrionales</taxon>
        <taxon>Vibrionaceae</taxon>
        <taxon>Vibrio</taxon>
    </lineage>
</organism>
<dbReference type="RefSeq" id="WP_077284295.1">
    <property type="nucleotide sequence ID" value="NZ_CP114196.1"/>
</dbReference>
<keyword evidence="1" id="KW-0614">Plasmid</keyword>
<gene>
    <name evidence="1" type="ORF">O1Q84_26435</name>
</gene>
<protein>
    <submittedName>
        <fullName evidence="1">Uncharacterized protein</fullName>
    </submittedName>
</protein>
<dbReference type="Proteomes" id="UP001156560">
    <property type="component" value="Plasmid pHLA"/>
</dbReference>
<reference evidence="1" key="1">
    <citation type="submission" date="2022-12" db="EMBL/GenBank/DDBJ databases">
        <title>Vibrio parahaemolyticus become highly virulent by producing novel Tc toxins.</title>
        <authorList>
            <person name="Yang F."/>
            <person name="You Y."/>
            <person name="Lai Q."/>
            <person name="Xu L."/>
            <person name="Li F."/>
        </authorList>
    </citation>
    <scope>NUCLEOTIDE SEQUENCE</scope>
    <source>
        <strain evidence="1">Vp-HL-202005</strain>
        <plasmid evidence="1">pHLA</plasmid>
    </source>
</reference>
<dbReference type="EMBL" id="CP114196">
    <property type="protein sequence ID" value="WAT93658.1"/>
    <property type="molecule type" value="Genomic_DNA"/>
</dbReference>
<evidence type="ECO:0000313" key="2">
    <source>
        <dbReference type="Proteomes" id="UP001156560"/>
    </source>
</evidence>
<sequence>MTENLKVQTMLFATSVELECPHCGEIESGFVGNPAGEVFTCDSCDEKYKVHSEADIEHK</sequence>
<dbReference type="AlphaFoldDB" id="A0AA41DIU7"/>
<proteinExistence type="predicted"/>
<accession>A0AA41DIU7</accession>
<evidence type="ECO:0000313" key="1">
    <source>
        <dbReference type="EMBL" id="WAT93658.1"/>
    </source>
</evidence>
<geneLocation type="plasmid" evidence="1 2">
    <name>pHLA</name>
</geneLocation>